<keyword evidence="1" id="KW-0812">Transmembrane</keyword>
<dbReference type="Pfam" id="PF16074">
    <property type="entry name" value="PilW"/>
    <property type="match status" value="1"/>
</dbReference>
<dbReference type="InterPro" id="IPR032092">
    <property type="entry name" value="PilW"/>
</dbReference>
<dbReference type="NCBIfam" id="TIGR02532">
    <property type="entry name" value="IV_pilin_GFxxxE"/>
    <property type="match status" value="1"/>
</dbReference>
<dbReference type="InterPro" id="IPR012902">
    <property type="entry name" value="N_methyl_site"/>
</dbReference>
<dbReference type="PROSITE" id="PS00018">
    <property type="entry name" value="EF_HAND_1"/>
    <property type="match status" value="1"/>
</dbReference>
<dbReference type="Pfam" id="PF07963">
    <property type="entry name" value="N_methyl"/>
    <property type="match status" value="1"/>
</dbReference>
<dbReference type="PROSITE" id="PS00409">
    <property type="entry name" value="PROKAR_NTER_METHYL"/>
    <property type="match status" value="1"/>
</dbReference>
<keyword evidence="3" id="KW-1185">Reference proteome</keyword>
<organism evidence="2 3">
    <name type="scientific">candidate division CSSED10-310 bacterium</name>
    <dbReference type="NCBI Taxonomy" id="2855610"/>
    <lineage>
        <taxon>Bacteria</taxon>
        <taxon>Bacteria division CSSED10-310</taxon>
    </lineage>
</organism>
<protein>
    <submittedName>
        <fullName evidence="2">Prepilin-type N-terminal cleavage/methylation domain-containing protein</fullName>
    </submittedName>
</protein>
<dbReference type="Proteomes" id="UP001594351">
    <property type="component" value="Unassembled WGS sequence"/>
</dbReference>
<comment type="caution">
    <text evidence="2">The sequence shown here is derived from an EMBL/GenBank/DDBJ whole genome shotgun (WGS) entry which is preliminary data.</text>
</comment>
<keyword evidence="1" id="KW-1133">Transmembrane helix</keyword>
<dbReference type="SUPFAM" id="SSF54523">
    <property type="entry name" value="Pili subunits"/>
    <property type="match status" value="1"/>
</dbReference>
<keyword evidence="1" id="KW-0472">Membrane</keyword>
<proteinExistence type="predicted"/>
<evidence type="ECO:0000313" key="3">
    <source>
        <dbReference type="Proteomes" id="UP001594351"/>
    </source>
</evidence>
<accession>A0ABV6Z5Y8</accession>
<sequence length="348" mass="38943">MNLNRKINHEAGFTLIEMLVVLAITSVIFAAIFWSLTFQQMSAQRQTSLADIYDNQRFGMDIIQRYIRIAGLNMNAQKFSSAILGLMNFQPLSHEDAWSQGTDRLTVSYIYDNDDCGPVDLSATMPRTSAELKCETLNQCWIDKKGPPMIEFQALIIDPTESYATLFVITMIQTSDHIQHNTGTTSIGIQNATNDLGYHYPKGSTILMIERAEQQRFFIDFVTDPGHPRLAMENLNTNVVVHLATDVEDLQFAFATDSNDDNLIDDVNGNGTIDGGDYQTTVVDDDYIKAVRTSMCFRSRDWTTKVAQNVRPSIENHAGSSTPDGFSRKTISSRVSVRNLSPAYMGGF</sequence>
<name>A0ABV6Z5Y8_UNCC1</name>
<evidence type="ECO:0000256" key="1">
    <source>
        <dbReference type="SAM" id="Phobius"/>
    </source>
</evidence>
<dbReference type="InterPro" id="IPR018247">
    <property type="entry name" value="EF_Hand_1_Ca_BS"/>
</dbReference>
<evidence type="ECO:0000313" key="2">
    <source>
        <dbReference type="EMBL" id="MFC1853863.1"/>
    </source>
</evidence>
<reference evidence="2 3" key="1">
    <citation type="submission" date="2024-09" db="EMBL/GenBank/DDBJ databases">
        <title>Laminarin stimulates single cell rates of sulfate reduction while oxygen inhibits transcriptomic activity in coastal marine sediment.</title>
        <authorList>
            <person name="Lindsay M."/>
            <person name="Orcutt B."/>
            <person name="Emerson D."/>
            <person name="Stepanauskas R."/>
            <person name="D'Angelo T."/>
        </authorList>
    </citation>
    <scope>NUCLEOTIDE SEQUENCE [LARGE SCALE GENOMIC DNA]</scope>
    <source>
        <strain evidence="2">SAG AM-311-K15</strain>
    </source>
</reference>
<gene>
    <name evidence="2" type="ORF">ACFL27_27070</name>
</gene>
<dbReference type="EMBL" id="JBHPBY010000628">
    <property type="protein sequence ID" value="MFC1853863.1"/>
    <property type="molecule type" value="Genomic_DNA"/>
</dbReference>
<feature type="transmembrane region" description="Helical" evidence="1">
    <location>
        <begin position="12"/>
        <end position="36"/>
    </location>
</feature>
<dbReference type="InterPro" id="IPR045584">
    <property type="entry name" value="Pilin-like"/>
</dbReference>